<dbReference type="Proteomes" id="UP000192796">
    <property type="component" value="Unassembled WGS sequence"/>
</dbReference>
<sequence>MALLVLYLIFVTIYCLKLLYMKRFVCSWLLLAIVNLCAAQTTLPEFGVITPEERSLTECPFDKEADAVVIFDEASADHNDQYNLIVTRRIRIKILKQKGTKYGDIAIHYRHKDDIQYINDIEAYTCNYTNNGTIPDIKKVPTSAIYRQKINEQWSVVKIPMPDVQPGSIIEYKYVSTAKNYNYLDDWYFQRELPVMHSHFSLAVMPNYEFAYRVFKSEQLPIVVKQEKGSGRIYFEMNNIAGLRDEPFMDAEKDYLQHVEFQLSGYQGVFGGTTKYMTTWAEVTREVMGHSSFGLQLNKNIPVDDAWMNKVKAMPVPFEKMAAIYNFVYKNINWNGFGGIGAVDGVKEAWEKKKGSSGDINLLLINLLKEAGLEVYPLLVSERGHGKVNPEYPFIDQFNKVMAYVLIGDNKYVLDAAGPYTPPFMIPFPVINTKAFVVNRKKGGIITLTETEKKDQNTVSIHARIDESGAMTGQALILSNEYARLTRVRAWERDRDNFREKYYTVYQAGLKMDSLVMHNLDNDSMPLEQQFGFSIPPTVSGDYKLINLNLFSGIAKNPFISDIRFTNIDYGCLQSHTVVEAIELPESLKVESLPRNIRMIMPDTSITLTRILNVKDNLLQVKYTIATTRSVFTADEYDYVKDFYKKMAGIMNEQVVLKKKE</sequence>
<dbReference type="InterPro" id="IPR024618">
    <property type="entry name" value="DUF3857"/>
</dbReference>
<dbReference type="Gene3D" id="3.10.620.30">
    <property type="match status" value="1"/>
</dbReference>
<dbReference type="EMBL" id="LVYD01000059">
    <property type="protein sequence ID" value="OQP60647.1"/>
    <property type="molecule type" value="Genomic_DNA"/>
</dbReference>
<dbReference type="Pfam" id="PF12969">
    <property type="entry name" value="DUF3857"/>
    <property type="match status" value="1"/>
</dbReference>
<evidence type="ECO:0000259" key="1">
    <source>
        <dbReference type="Pfam" id="PF12969"/>
    </source>
</evidence>
<evidence type="ECO:0000313" key="3">
    <source>
        <dbReference type="Proteomes" id="UP000192796"/>
    </source>
</evidence>
<name>A0A1V9FQT6_9BACT</name>
<protein>
    <recommendedName>
        <fullName evidence="1">DUF3857 domain-containing protein</fullName>
    </recommendedName>
</protein>
<dbReference type="Gene3D" id="2.60.40.3140">
    <property type="match status" value="1"/>
</dbReference>
<dbReference type="STRING" id="1703345.A3860_32110"/>
<feature type="domain" description="DUF3857" evidence="1">
    <location>
        <begin position="86"/>
        <end position="241"/>
    </location>
</feature>
<evidence type="ECO:0000313" key="2">
    <source>
        <dbReference type="EMBL" id="OQP60647.1"/>
    </source>
</evidence>
<organism evidence="2 3">
    <name type="scientific">Niastella vici</name>
    <dbReference type="NCBI Taxonomy" id="1703345"/>
    <lineage>
        <taxon>Bacteria</taxon>
        <taxon>Pseudomonadati</taxon>
        <taxon>Bacteroidota</taxon>
        <taxon>Chitinophagia</taxon>
        <taxon>Chitinophagales</taxon>
        <taxon>Chitinophagaceae</taxon>
        <taxon>Niastella</taxon>
    </lineage>
</organism>
<comment type="caution">
    <text evidence="2">The sequence shown here is derived from an EMBL/GenBank/DDBJ whole genome shotgun (WGS) entry which is preliminary data.</text>
</comment>
<gene>
    <name evidence="2" type="ORF">A3860_32110</name>
</gene>
<keyword evidence="3" id="KW-1185">Reference proteome</keyword>
<proteinExistence type="predicted"/>
<accession>A0A1V9FQT6</accession>
<dbReference type="AlphaFoldDB" id="A0A1V9FQT6"/>
<dbReference type="Gene3D" id="2.60.120.1130">
    <property type="match status" value="1"/>
</dbReference>
<reference evidence="2 3" key="1">
    <citation type="submission" date="2016-03" db="EMBL/GenBank/DDBJ databases">
        <title>Niastella vici sp. nov., isolated from farmland soil.</title>
        <authorList>
            <person name="Chen L."/>
            <person name="Wang D."/>
            <person name="Yang S."/>
            <person name="Wang G."/>
        </authorList>
    </citation>
    <scope>NUCLEOTIDE SEQUENCE [LARGE SCALE GENOMIC DNA]</scope>
    <source>
        <strain evidence="2 3">DJ57</strain>
    </source>
</reference>